<gene>
    <name evidence="13" type="ORF">niasHT_007560</name>
</gene>
<keyword evidence="10" id="KW-0175">Coiled coil</keyword>
<evidence type="ECO:0000256" key="9">
    <source>
        <dbReference type="PIRSR" id="PIRSR013503-2"/>
    </source>
</evidence>
<dbReference type="PROSITE" id="PS50802">
    <property type="entry name" value="OTU"/>
    <property type="match status" value="1"/>
</dbReference>
<feature type="domain" description="OTU" evidence="12">
    <location>
        <begin position="94"/>
        <end position="291"/>
    </location>
</feature>
<feature type="active site" evidence="8">
    <location>
        <position position="284"/>
    </location>
</feature>
<keyword evidence="6 7" id="KW-0788">Thiol protease</keyword>
<keyword evidence="4 7" id="KW-0833">Ubl conjugation pathway</keyword>
<dbReference type="InterPro" id="IPR003323">
    <property type="entry name" value="OTU_dom"/>
</dbReference>
<dbReference type="Proteomes" id="UP001620626">
    <property type="component" value="Unassembled WGS sequence"/>
</dbReference>
<dbReference type="AlphaFoldDB" id="A0ABD2LPI4"/>
<dbReference type="GO" id="GO:0043130">
    <property type="term" value="F:ubiquitin binding"/>
    <property type="evidence" value="ECO:0007669"/>
    <property type="project" value="UniProtKB-UniRule"/>
</dbReference>
<evidence type="ECO:0000256" key="4">
    <source>
        <dbReference type="ARBA" id="ARBA00022786"/>
    </source>
</evidence>
<dbReference type="EMBL" id="JBICBT010000334">
    <property type="protein sequence ID" value="KAL3117157.1"/>
    <property type="molecule type" value="Genomic_DNA"/>
</dbReference>
<sequence>MDPSAVSSSSSTDQQQNAEEAQKGDLTLAQQIAEDKQKMFERSQQYQQEIEDEIRKTQPLVSSKQNIVHLVGEFDEKTSSQYFKKATELAGVYSDIRRIRGDGNCFYRAVLTAQLERCFDDAEELKRFNDLVKGWRARLMAVGCFPELTTGDFCDSMEQLMTSLLNGTMVPQILLDDLNQDGIANYYVAFLRLICSGYLRENEALYSGFIEGVKTLDQFCRDEIEPMWREIDHIGIISLVNAIGVSIRIEYMDRSQAPSGGWHHDFLVEGDNQPKLFFLYRPGHYDILYRRGAPPKSE</sequence>
<evidence type="ECO:0000256" key="11">
    <source>
        <dbReference type="SAM" id="MobiDB-lite"/>
    </source>
</evidence>
<dbReference type="PANTHER" id="PTHR12931:SF15">
    <property type="entry name" value="UBIQUITIN THIOESTERASE OTUBAIN-LIKE"/>
    <property type="match status" value="1"/>
</dbReference>
<dbReference type="PIRSF" id="PIRSF013503">
    <property type="entry name" value="Ubiquitin_thioesterase_Otubain"/>
    <property type="match status" value="1"/>
</dbReference>
<dbReference type="InterPro" id="IPR016615">
    <property type="entry name" value="Otubain"/>
</dbReference>
<evidence type="ECO:0000256" key="2">
    <source>
        <dbReference type="ARBA" id="ARBA00006579"/>
    </source>
</evidence>
<feature type="site" description="Interacts with free ubiquitin" evidence="9">
    <location>
        <position position="237"/>
    </location>
</feature>
<dbReference type="InterPro" id="IPR042467">
    <property type="entry name" value="Peptidase_C65_otubain_sub2"/>
</dbReference>
<keyword evidence="14" id="KW-1185">Reference proteome</keyword>
<dbReference type="InterPro" id="IPR038765">
    <property type="entry name" value="Papain-like_cys_pep_sf"/>
</dbReference>
<comment type="similarity">
    <text evidence="2 7">Belongs to the peptidase C65 family.</text>
</comment>
<evidence type="ECO:0000256" key="8">
    <source>
        <dbReference type="PIRSR" id="PIRSR013503-1"/>
    </source>
</evidence>
<dbReference type="Gene3D" id="1.20.1300.20">
    <property type="entry name" value="Peptidase C65 Otubain, subdomain 2"/>
    <property type="match status" value="1"/>
</dbReference>
<evidence type="ECO:0000256" key="7">
    <source>
        <dbReference type="PIRNR" id="PIRNR013503"/>
    </source>
</evidence>
<evidence type="ECO:0000313" key="14">
    <source>
        <dbReference type="Proteomes" id="UP001620626"/>
    </source>
</evidence>
<feature type="region of interest" description="Disordered" evidence="11">
    <location>
        <begin position="1"/>
        <end position="26"/>
    </location>
</feature>
<feature type="active site" description="Nucleophile" evidence="8">
    <location>
        <position position="105"/>
    </location>
</feature>
<evidence type="ECO:0000259" key="12">
    <source>
        <dbReference type="PROSITE" id="PS50802"/>
    </source>
</evidence>
<feature type="coiled-coil region" evidence="10">
    <location>
        <begin position="29"/>
        <end position="56"/>
    </location>
</feature>
<feature type="site" description="Interacts with free ubiquitin" evidence="9">
    <location>
        <position position="280"/>
    </location>
</feature>
<name>A0ABD2LPI4_9BILA</name>
<dbReference type="InterPro" id="IPR019400">
    <property type="entry name" value="Peptidase_C65_otubain"/>
</dbReference>
<dbReference type="Pfam" id="PF10275">
    <property type="entry name" value="Peptidase_C65"/>
    <property type="match status" value="1"/>
</dbReference>
<keyword evidence="3 7" id="KW-0645">Protease</keyword>
<proteinExistence type="inferred from homology"/>
<dbReference type="EC" id="3.4.19.12" evidence="7"/>
<feature type="site" description="Interacts with free ubiquitin" evidence="9">
    <location>
        <position position="251"/>
    </location>
</feature>
<feature type="site" description="Interacts with free ubiquitin" evidence="9">
    <location>
        <position position="285"/>
    </location>
</feature>
<comment type="caution">
    <text evidence="13">The sequence shown here is derived from an EMBL/GenBank/DDBJ whole genome shotgun (WGS) entry which is preliminary data.</text>
</comment>
<dbReference type="GO" id="GO:0006508">
    <property type="term" value="P:proteolysis"/>
    <property type="evidence" value="ECO:0007669"/>
    <property type="project" value="UniProtKB-KW"/>
</dbReference>
<evidence type="ECO:0000256" key="3">
    <source>
        <dbReference type="ARBA" id="ARBA00022670"/>
    </source>
</evidence>
<keyword evidence="5 7" id="KW-0378">Hydrolase</keyword>
<comment type="catalytic activity">
    <reaction evidence="1 7">
        <text>Thiol-dependent hydrolysis of ester, thioester, amide, peptide and isopeptide bonds formed by the C-terminal Gly of ubiquitin (a 76-residue protein attached to proteins as an intracellular targeting signal).</text>
        <dbReference type="EC" id="3.4.19.12"/>
    </reaction>
</comment>
<evidence type="ECO:0000313" key="13">
    <source>
        <dbReference type="EMBL" id="KAL3117157.1"/>
    </source>
</evidence>
<accession>A0ABD2LPI4</accession>
<feature type="active site" evidence="8">
    <location>
        <position position="102"/>
    </location>
</feature>
<dbReference type="InterPro" id="IPR042468">
    <property type="entry name" value="Peptidase_C65_otubain_sub1"/>
</dbReference>
<feature type="site" description="Interacts with free ubiquitin" evidence="9">
    <location>
        <position position="253"/>
    </location>
</feature>
<evidence type="ECO:0000256" key="6">
    <source>
        <dbReference type="ARBA" id="ARBA00022807"/>
    </source>
</evidence>
<organism evidence="13 14">
    <name type="scientific">Heterodera trifolii</name>
    <dbReference type="NCBI Taxonomy" id="157864"/>
    <lineage>
        <taxon>Eukaryota</taxon>
        <taxon>Metazoa</taxon>
        <taxon>Ecdysozoa</taxon>
        <taxon>Nematoda</taxon>
        <taxon>Chromadorea</taxon>
        <taxon>Rhabditida</taxon>
        <taxon>Tylenchina</taxon>
        <taxon>Tylenchomorpha</taxon>
        <taxon>Tylenchoidea</taxon>
        <taxon>Heteroderidae</taxon>
        <taxon>Heteroderinae</taxon>
        <taxon>Heterodera</taxon>
    </lineage>
</organism>
<evidence type="ECO:0000256" key="10">
    <source>
        <dbReference type="SAM" id="Coils"/>
    </source>
</evidence>
<protein>
    <recommendedName>
        <fullName evidence="7">Ubiquitin thioesterase</fullName>
        <ecNumber evidence="7">3.4.19.12</ecNumber>
    </recommendedName>
</protein>
<dbReference type="SUPFAM" id="SSF54001">
    <property type="entry name" value="Cysteine proteinases"/>
    <property type="match status" value="1"/>
</dbReference>
<evidence type="ECO:0000256" key="5">
    <source>
        <dbReference type="ARBA" id="ARBA00022801"/>
    </source>
</evidence>
<reference evidence="13 14" key="1">
    <citation type="submission" date="2024-10" db="EMBL/GenBank/DDBJ databases">
        <authorList>
            <person name="Kim D."/>
        </authorList>
    </citation>
    <scope>NUCLEOTIDE SEQUENCE [LARGE SCALE GENOMIC DNA]</scope>
    <source>
        <strain evidence="13">BH-2024</strain>
    </source>
</reference>
<dbReference type="Gene3D" id="3.30.200.60">
    <property type="entry name" value="Peptidase C65 Otubain, subdomain 1"/>
    <property type="match status" value="1"/>
</dbReference>
<dbReference type="GO" id="GO:0004843">
    <property type="term" value="F:cysteine-type deubiquitinase activity"/>
    <property type="evidence" value="ECO:0007669"/>
    <property type="project" value="UniProtKB-UniRule"/>
</dbReference>
<dbReference type="PANTHER" id="PTHR12931">
    <property type="entry name" value="UBIQUITIN THIOLESTERASE PROTEIN OTUB"/>
    <property type="match status" value="1"/>
</dbReference>
<evidence type="ECO:0000256" key="1">
    <source>
        <dbReference type="ARBA" id="ARBA00000707"/>
    </source>
</evidence>